<organism evidence="1 2">
    <name type="scientific">Mycena citricolor</name>
    <dbReference type="NCBI Taxonomy" id="2018698"/>
    <lineage>
        <taxon>Eukaryota</taxon>
        <taxon>Fungi</taxon>
        <taxon>Dikarya</taxon>
        <taxon>Basidiomycota</taxon>
        <taxon>Agaricomycotina</taxon>
        <taxon>Agaricomycetes</taxon>
        <taxon>Agaricomycetidae</taxon>
        <taxon>Agaricales</taxon>
        <taxon>Marasmiineae</taxon>
        <taxon>Mycenaceae</taxon>
        <taxon>Mycena</taxon>
    </lineage>
</organism>
<dbReference type="AlphaFoldDB" id="A0AAD2HX39"/>
<reference evidence="1" key="1">
    <citation type="submission" date="2023-11" db="EMBL/GenBank/DDBJ databases">
        <authorList>
            <person name="De Vega J J."/>
            <person name="De Vega J J."/>
        </authorList>
    </citation>
    <scope>NUCLEOTIDE SEQUENCE</scope>
</reference>
<protein>
    <submittedName>
        <fullName evidence="1">Uncharacterized protein</fullName>
    </submittedName>
</protein>
<proteinExistence type="predicted"/>
<keyword evidence="2" id="KW-1185">Reference proteome</keyword>
<dbReference type="EMBL" id="CAVNYO010000466">
    <property type="protein sequence ID" value="CAK5283440.1"/>
    <property type="molecule type" value="Genomic_DNA"/>
</dbReference>
<name>A0AAD2HX39_9AGAR</name>
<gene>
    <name evidence="1" type="ORF">MYCIT1_LOCUS35962</name>
</gene>
<evidence type="ECO:0000313" key="2">
    <source>
        <dbReference type="Proteomes" id="UP001295794"/>
    </source>
</evidence>
<evidence type="ECO:0000313" key="1">
    <source>
        <dbReference type="EMBL" id="CAK5283440.1"/>
    </source>
</evidence>
<dbReference type="Proteomes" id="UP001295794">
    <property type="component" value="Unassembled WGS sequence"/>
</dbReference>
<comment type="caution">
    <text evidence="1">The sequence shown here is derived from an EMBL/GenBank/DDBJ whole genome shotgun (WGS) entry which is preliminary data.</text>
</comment>
<sequence length="117" mass="13354">MSYEVVCEDLKQYLTPNADIKRLLLVTVPWDVRKKGGIELQECIRAVWDQAICIGSLFAQQAREEGYAEGRRDGVKQAVVAVKSKENNARHTQELETERMWGFEVGWRLASEKGAEK</sequence>
<accession>A0AAD2HX39</accession>